<dbReference type="Proteomes" id="UP000706124">
    <property type="component" value="Unassembled WGS sequence"/>
</dbReference>
<evidence type="ECO:0000313" key="2">
    <source>
        <dbReference type="Proteomes" id="UP000706124"/>
    </source>
</evidence>
<name>A0A9P7M6X2_9HYPO</name>
<organism evidence="1 2">
    <name type="scientific">Claviceps pazoutovae</name>
    <dbReference type="NCBI Taxonomy" id="1649127"/>
    <lineage>
        <taxon>Eukaryota</taxon>
        <taxon>Fungi</taxon>
        <taxon>Dikarya</taxon>
        <taxon>Ascomycota</taxon>
        <taxon>Pezizomycotina</taxon>
        <taxon>Sordariomycetes</taxon>
        <taxon>Hypocreomycetidae</taxon>
        <taxon>Hypocreales</taxon>
        <taxon>Clavicipitaceae</taxon>
        <taxon>Claviceps</taxon>
    </lineage>
</organism>
<dbReference type="OrthoDB" id="1924287at2759"/>
<evidence type="ECO:0000313" key="1">
    <source>
        <dbReference type="EMBL" id="KAG5931241.1"/>
    </source>
</evidence>
<accession>A0A9P7M6X2</accession>
<proteinExistence type="predicted"/>
<dbReference type="AlphaFoldDB" id="A0A9P7M6X2"/>
<reference evidence="1 2" key="1">
    <citation type="journal article" date="2020" name="bioRxiv">
        <title>Whole genome comparisons of ergot fungi reveals the divergence and evolution of species within the genus Claviceps are the result of varying mechanisms driving genome evolution and host range expansion.</title>
        <authorList>
            <person name="Wyka S.A."/>
            <person name="Mondo S.J."/>
            <person name="Liu M."/>
            <person name="Dettman J."/>
            <person name="Nalam V."/>
            <person name="Broders K.D."/>
        </authorList>
    </citation>
    <scope>NUCLEOTIDE SEQUENCE [LARGE SCALE GENOMIC DNA]</scope>
    <source>
        <strain evidence="1 2">CCC 1485</strain>
    </source>
</reference>
<keyword evidence="2" id="KW-1185">Reference proteome</keyword>
<gene>
    <name evidence="1" type="ORF">E4U60_006322</name>
</gene>
<dbReference type="EMBL" id="SRPO01000602">
    <property type="protein sequence ID" value="KAG5931241.1"/>
    <property type="molecule type" value="Genomic_DNA"/>
</dbReference>
<protein>
    <submittedName>
        <fullName evidence="1">Uncharacterized protein</fullName>
    </submittedName>
</protein>
<comment type="caution">
    <text evidence="1">The sequence shown here is derived from an EMBL/GenBank/DDBJ whole genome shotgun (WGS) entry which is preliminary data.</text>
</comment>
<sequence>MCSKLALGVISLVGLYVTAQLQFLRLRIRPPLYGYSVPGGWYCARRRCPSTSSIRLPAIFVQKTPPPSRNSAALRANDYGEHQDLRRRKSGLARIHEYLSCGPEFSSLQGPVGHHVLSRDIALEEFYLHSANLLSKEKWHGFFEKDGKSLKSVQVYYTDKHFGDETITTMATHYVPPSIALED</sequence>